<evidence type="ECO:0000313" key="1">
    <source>
        <dbReference type="EMBL" id="ANZ77115.1"/>
    </source>
</evidence>
<accession>A0A1B2JGZ6</accession>
<dbReference type="OrthoDB" id="10276554at2759"/>
<reference evidence="1 2" key="1">
    <citation type="submission" date="2016-02" db="EMBL/GenBank/DDBJ databases">
        <title>Comparative genomic and transcriptomic foundation for Pichia pastoris.</title>
        <authorList>
            <person name="Love K.R."/>
            <person name="Shah K.A."/>
            <person name="Whittaker C.A."/>
            <person name="Wu J."/>
            <person name="Bartlett M.C."/>
            <person name="Ma D."/>
            <person name="Leeson R.L."/>
            <person name="Priest M."/>
            <person name="Young S.K."/>
            <person name="Love J.C."/>
        </authorList>
    </citation>
    <scope>NUCLEOTIDE SEQUENCE [LARGE SCALE GENOMIC DNA]</scope>
    <source>
        <strain evidence="1 2">ATCC 28485</strain>
    </source>
</reference>
<dbReference type="EMBL" id="CP014586">
    <property type="protein sequence ID" value="ANZ77115.1"/>
    <property type="molecule type" value="Genomic_DNA"/>
</dbReference>
<sequence length="448" mass="51987">MFSKIFDTFKLSSTITNEDVILYPSDTIKGILDVDVINKAKVKRIEGSLKGELFLQYFSVSSNKMETRTVTFLSRPLTFNEQDESENPLQIDEVWHKDSFHQVTFSVKIPDYIILDEGEGSWWSHFGYPKSSEGTTCCLPPSINYYGSHEEQYKINYSIDIDIVTSNMVFTRHYHEIKLFIESRLTKRQLNIIKDANSDMDEAQVIVSDVKWSSHPRKLIMADEEHMEDEVDHIVSSNLTGSYKYSKYIRQFYDDKFVPSNYKQLVCDVHMKVQLTMSSKHCYIGGPLPRLNVRIKIANPTTDFLIPGTQQSSLLGEFFVKKVTLDLVEKSTILYNRRSLTKRRILFQNVYYGFKFDLATIGEDYLIPYDQIFGSEDDIILNPNTPLEDQFKKGTSKNQGLRLSNDLEVFQLLQKRHILEFTLMLSNLETGGRTRTIRLKSDLIVLRK</sequence>
<protein>
    <submittedName>
        <fullName evidence="1">BA75_03607T0</fullName>
    </submittedName>
</protein>
<dbReference type="Gene3D" id="2.60.40.640">
    <property type="match status" value="1"/>
</dbReference>
<dbReference type="InterPro" id="IPR014752">
    <property type="entry name" value="Arrestin-like_C"/>
</dbReference>
<dbReference type="AlphaFoldDB" id="A0A1B2JGZ6"/>
<dbReference type="Proteomes" id="UP000094565">
    <property type="component" value="Chromosome 3"/>
</dbReference>
<organism evidence="1 2">
    <name type="scientific">Komagataella pastoris</name>
    <name type="common">Yeast</name>
    <name type="synonym">Pichia pastoris</name>
    <dbReference type="NCBI Taxonomy" id="4922"/>
    <lineage>
        <taxon>Eukaryota</taxon>
        <taxon>Fungi</taxon>
        <taxon>Dikarya</taxon>
        <taxon>Ascomycota</taxon>
        <taxon>Saccharomycotina</taxon>
        <taxon>Pichiomycetes</taxon>
        <taxon>Pichiales</taxon>
        <taxon>Pichiaceae</taxon>
        <taxon>Komagataella</taxon>
    </lineage>
</organism>
<proteinExistence type="predicted"/>
<gene>
    <name evidence="1" type="ORF">ATY40_BA7503607</name>
</gene>
<name>A0A1B2JGZ6_PICPA</name>
<evidence type="ECO:0000313" key="2">
    <source>
        <dbReference type="Proteomes" id="UP000094565"/>
    </source>
</evidence>
<keyword evidence="2" id="KW-1185">Reference proteome</keyword>